<protein>
    <recommendedName>
        <fullName evidence="4">Secreted protein</fullName>
    </recommendedName>
</protein>
<gene>
    <name evidence="2" type="ORF">RWH45_00810</name>
</gene>
<feature type="compositionally biased region" description="Acidic residues" evidence="1">
    <location>
        <begin position="212"/>
        <end position="225"/>
    </location>
</feature>
<evidence type="ECO:0000256" key="1">
    <source>
        <dbReference type="SAM" id="MobiDB-lite"/>
    </source>
</evidence>
<dbReference type="EMBL" id="JAWDIS010000001">
    <property type="protein sequence ID" value="MDU0365731.1"/>
    <property type="molecule type" value="Genomic_DNA"/>
</dbReference>
<accession>A0ABU3T302</accession>
<dbReference type="Proteomes" id="UP001263371">
    <property type="component" value="Unassembled WGS sequence"/>
</dbReference>
<comment type="caution">
    <text evidence="2">The sequence shown here is derived from an EMBL/GenBank/DDBJ whole genome shotgun (WGS) entry which is preliminary data.</text>
</comment>
<feature type="region of interest" description="Disordered" evidence="1">
    <location>
        <begin position="194"/>
        <end position="225"/>
    </location>
</feature>
<feature type="compositionally biased region" description="Basic and acidic residues" evidence="1">
    <location>
        <begin position="201"/>
        <end position="211"/>
    </location>
</feature>
<evidence type="ECO:0000313" key="3">
    <source>
        <dbReference type="Proteomes" id="UP001263371"/>
    </source>
</evidence>
<name>A0ABU3T302_9MICO</name>
<organism evidence="2 3">
    <name type="scientific">Microbacterium galbum</name>
    <dbReference type="NCBI Taxonomy" id="3075994"/>
    <lineage>
        <taxon>Bacteria</taxon>
        <taxon>Bacillati</taxon>
        <taxon>Actinomycetota</taxon>
        <taxon>Actinomycetes</taxon>
        <taxon>Micrococcales</taxon>
        <taxon>Microbacteriaceae</taxon>
        <taxon>Microbacterium</taxon>
    </lineage>
</organism>
<evidence type="ECO:0008006" key="4">
    <source>
        <dbReference type="Google" id="ProtNLM"/>
    </source>
</evidence>
<proteinExistence type="predicted"/>
<dbReference type="RefSeq" id="WP_315993039.1">
    <property type="nucleotide sequence ID" value="NZ_JAWDIS010000001.1"/>
</dbReference>
<reference evidence="2 3" key="1">
    <citation type="submission" date="2023-09" db="EMBL/GenBank/DDBJ databases">
        <title>Microbacterium fusihabitans sp. nov., Microbacterium phycihabitans sp. nov., and Microbacterium cervinum sp. nov., isolated from dried seaweeds of beach.</title>
        <authorList>
            <person name="Lee S.D."/>
        </authorList>
    </citation>
    <scope>NUCLEOTIDE SEQUENCE [LARGE SCALE GENOMIC DNA]</scope>
    <source>
        <strain evidence="2 3">KSW4-17</strain>
    </source>
</reference>
<sequence>MDLMLFYTGIAAVAGGASAVIAWTARSDALKAGKAAELARADATDAERRAGEIAERSAKALDRANELAQRHFDGRLEWERRKSRASWGALLRAWAVFRVHKASYGGERPLPDSVRRVELREVSEARVALDESTAVQLQGSIFEAISKWTKEIEALPIAERKAAFVAAASRLVVTEDLIESWVADPEGISRALAEYPSAAENGKRSPDKGDDQATDGDDNGEDPKP</sequence>
<keyword evidence="3" id="KW-1185">Reference proteome</keyword>
<evidence type="ECO:0000313" key="2">
    <source>
        <dbReference type="EMBL" id="MDU0365731.1"/>
    </source>
</evidence>